<accession>A0AAJ7XB59</accession>
<dbReference type="AlphaFoldDB" id="A0AAJ7XB59"/>
<dbReference type="Gene3D" id="3.40.50.1820">
    <property type="entry name" value="alpha/beta hydrolase"/>
    <property type="match status" value="2"/>
</dbReference>
<dbReference type="InterPro" id="IPR029058">
    <property type="entry name" value="AB_hydrolase_fold"/>
</dbReference>
<dbReference type="Proteomes" id="UP001318040">
    <property type="component" value="Chromosome 3"/>
</dbReference>
<feature type="signal peptide" evidence="1">
    <location>
        <begin position="1"/>
        <end position="17"/>
    </location>
</feature>
<reference evidence="3" key="1">
    <citation type="submission" date="2025-08" db="UniProtKB">
        <authorList>
            <consortium name="RefSeq"/>
        </authorList>
    </citation>
    <scope>IDENTIFICATION</scope>
    <source>
        <tissue evidence="3">Sperm</tissue>
    </source>
</reference>
<dbReference type="KEGG" id="pmrn:116952466"/>
<protein>
    <submittedName>
        <fullName evidence="3">Uncharacterized protein LOC116952466</fullName>
    </submittedName>
</protein>
<dbReference type="SUPFAM" id="SSF53474">
    <property type="entry name" value="alpha/beta-Hydrolases"/>
    <property type="match status" value="1"/>
</dbReference>
<dbReference type="PANTHER" id="PTHR42972:SF8">
    <property type="entry name" value="POLYHYDROXYBUTYRATE DEPOLYMERASE"/>
    <property type="match status" value="1"/>
</dbReference>
<keyword evidence="2" id="KW-1185">Reference proteome</keyword>
<gene>
    <name evidence="3" type="primary">LOC116952466</name>
</gene>
<dbReference type="PANTHER" id="PTHR42972">
    <property type="entry name" value="TOL-PAL SYSTEM PROTEIN TOLB"/>
    <property type="match status" value="1"/>
</dbReference>
<feature type="chain" id="PRO_5042601269" evidence="1">
    <location>
        <begin position="18"/>
        <end position="330"/>
    </location>
</feature>
<keyword evidence="1" id="KW-0732">Signal</keyword>
<proteinExistence type="predicted"/>
<name>A0AAJ7XB59_PETMA</name>
<evidence type="ECO:0000313" key="2">
    <source>
        <dbReference type="Proteomes" id="UP001318040"/>
    </source>
</evidence>
<evidence type="ECO:0000313" key="3">
    <source>
        <dbReference type="RefSeq" id="XP_032827737.1"/>
    </source>
</evidence>
<evidence type="ECO:0000256" key="1">
    <source>
        <dbReference type="SAM" id="SignalP"/>
    </source>
</evidence>
<sequence length="330" mass="35281">MFPLALFVALALGGTDAQSRLGTYKVDLAAVSVSGLSSGGCMATQFHVAHSKSIMGVAVIAGAPYYCAQNSALTATGTCMKKPESVAVSYLQQVTRNAQNILSIDHTSHMSSARVFLFAGTKDSTVHPGIIGKVQEYYQEFVTAAGSIRTVLDIPAEHGFPTVSAGGACGSQNADYINSCGYHAAFELLNHIYGGGLQRPSESHQPEGELINFDQKEYFNFSPPSSYGMDNSGYAYVPRACAAGNVCKLHIAFHGCKQGKENLGDKYARLLGYNEVGDLNNIIILYPQARSTLSNPMGCWDWWGYTGTAYASGSGFQVTGVKRMMDRITG</sequence>
<dbReference type="GeneID" id="116952466"/>
<dbReference type="RefSeq" id="XP_032827737.1">
    <property type="nucleotide sequence ID" value="XM_032971846.1"/>
</dbReference>
<organism evidence="2 3">
    <name type="scientific">Petromyzon marinus</name>
    <name type="common">Sea lamprey</name>
    <dbReference type="NCBI Taxonomy" id="7757"/>
    <lineage>
        <taxon>Eukaryota</taxon>
        <taxon>Metazoa</taxon>
        <taxon>Chordata</taxon>
        <taxon>Craniata</taxon>
        <taxon>Vertebrata</taxon>
        <taxon>Cyclostomata</taxon>
        <taxon>Hyperoartia</taxon>
        <taxon>Petromyzontiformes</taxon>
        <taxon>Petromyzontidae</taxon>
        <taxon>Petromyzon</taxon>
    </lineage>
</organism>